<evidence type="ECO:0000313" key="1">
    <source>
        <dbReference type="EMBL" id="CAG4900659.1"/>
    </source>
</evidence>
<reference evidence="1" key="1">
    <citation type="submission" date="2021-04" db="EMBL/GenBank/DDBJ databases">
        <authorList>
            <person name="Vanwijnsberghe S."/>
        </authorList>
    </citation>
    <scope>NUCLEOTIDE SEQUENCE</scope>
    <source>
        <strain evidence="1">LMG 31841</strain>
    </source>
</reference>
<gene>
    <name evidence="1" type="ORF">LMG31841_02903</name>
</gene>
<dbReference type="EMBL" id="CAJQZC010000005">
    <property type="protein sequence ID" value="CAG4900659.1"/>
    <property type="molecule type" value="Genomic_DNA"/>
</dbReference>
<sequence>MKTVTIPAGWPCKCGVELLVSHAWPNVRCPSCGVVVDGFDLLKLDLSPKPKTFDAEAHRRFMKSLH</sequence>
<keyword evidence="2" id="KW-1185">Reference proteome</keyword>
<comment type="caution">
    <text evidence="1">The sequence shown here is derived from an EMBL/GenBank/DDBJ whole genome shotgun (WGS) entry which is preliminary data.</text>
</comment>
<evidence type="ECO:0000313" key="2">
    <source>
        <dbReference type="Proteomes" id="UP000789704"/>
    </source>
</evidence>
<proteinExistence type="predicted"/>
<dbReference type="RefSeq" id="WP_228877679.1">
    <property type="nucleotide sequence ID" value="NZ_CAJQZC010000005.1"/>
</dbReference>
<organism evidence="1 2">
    <name type="scientific">Paraburkholderia saeva</name>
    <dbReference type="NCBI Taxonomy" id="2777537"/>
    <lineage>
        <taxon>Bacteria</taxon>
        <taxon>Pseudomonadati</taxon>
        <taxon>Pseudomonadota</taxon>
        <taxon>Betaproteobacteria</taxon>
        <taxon>Burkholderiales</taxon>
        <taxon>Burkholderiaceae</taxon>
        <taxon>Paraburkholderia</taxon>
    </lineage>
</organism>
<dbReference type="Proteomes" id="UP000789704">
    <property type="component" value="Unassembled WGS sequence"/>
</dbReference>
<protein>
    <submittedName>
        <fullName evidence="1">Uncharacterized protein</fullName>
    </submittedName>
</protein>
<dbReference type="AlphaFoldDB" id="A0A9N8X2D5"/>
<name>A0A9N8X2D5_9BURK</name>
<accession>A0A9N8X2D5</accession>